<protein>
    <recommendedName>
        <fullName evidence="11">PEP-utilising enzyme C-terminal domain-containing protein</fullName>
    </recommendedName>
</protein>
<name>E3NS54_CAERE</name>
<comment type="cofactor">
    <cofactor evidence="1">
        <name>Mg(2+)</name>
        <dbReference type="ChEBI" id="CHEBI:18420"/>
    </cofactor>
</comment>
<sequence>MVIVARALGIPTVVGVTELPVNTLDDVEMIVDAYQGRVFVNPPRRLRTRYKEIQKEKEQIAKDLKQYKTKDAITPDGVAVKLYVNTGLMIDVVRGVQRGAKLSHFANKPVVMRTLDIGADKDLPYFQIEEENSALGWRGIRFTLDHPEIFSSQIRAMLKASIGLNNLHILLPMVTSVSEVEEALYLLERDWIAVQEEEQVNFAKPKIGIMVEVPSVLLQIGEFAELVDFFSVGSNDLIQYLLAVDRNNPRVSSVYSHFHPSVLRALTRLVQECHKYEKPISICGEMAGDPLSAILLMAMGFNTLSMSSSNILRVRKAICHVSMTDAQKLLEEVIAMNNPLMVKSWMEYYFKHHGLADMVKSNRLVNI</sequence>
<dbReference type="Pfam" id="PF02896">
    <property type="entry name" value="PEP-utilizers_C"/>
    <property type="match status" value="1"/>
</dbReference>
<evidence type="ECO:0000256" key="2">
    <source>
        <dbReference type="ARBA" id="ARBA00007837"/>
    </source>
</evidence>
<feature type="domain" description="PEP-utilising enzyme C-terminal" evidence="8">
    <location>
        <begin position="102"/>
        <end position="321"/>
    </location>
</feature>
<dbReference type="STRING" id="31234.E3NS54"/>
<dbReference type="PANTHER" id="PTHR46244:SF1">
    <property type="entry name" value="PHOSPHOENOLPYRUVATE-DEPENDENT PHOSPHOTRANSFERASE SYSTEM"/>
    <property type="match status" value="1"/>
</dbReference>
<evidence type="ECO:0000313" key="10">
    <source>
        <dbReference type="Proteomes" id="UP000008281"/>
    </source>
</evidence>
<keyword evidence="3" id="KW-0808">Transferase</keyword>
<dbReference type="InterPro" id="IPR023151">
    <property type="entry name" value="PEP_util_CS"/>
</dbReference>
<evidence type="ECO:0008006" key="11">
    <source>
        <dbReference type="Google" id="ProtNLM"/>
    </source>
</evidence>
<evidence type="ECO:0000256" key="4">
    <source>
        <dbReference type="ARBA" id="ARBA00022723"/>
    </source>
</evidence>
<evidence type="ECO:0000256" key="6">
    <source>
        <dbReference type="ARBA" id="ARBA00022842"/>
    </source>
</evidence>
<evidence type="ECO:0000256" key="5">
    <source>
        <dbReference type="ARBA" id="ARBA00022777"/>
    </source>
</evidence>
<evidence type="ECO:0000259" key="8">
    <source>
        <dbReference type="Pfam" id="PF02896"/>
    </source>
</evidence>
<dbReference type="eggNOG" id="ENOG502QREJ">
    <property type="taxonomic scope" value="Eukaryota"/>
</dbReference>
<keyword evidence="5" id="KW-0418">Kinase</keyword>
<proteinExistence type="inferred from homology"/>
<dbReference type="Pfam" id="PF00391">
    <property type="entry name" value="PEP-utilizers"/>
    <property type="match status" value="1"/>
</dbReference>
<accession>E3NS54</accession>
<feature type="domain" description="PEP-utilising enzyme mobile" evidence="7">
    <location>
        <begin position="2"/>
        <end position="36"/>
    </location>
</feature>
<dbReference type="OrthoDB" id="10256745at2759"/>
<dbReference type="PRINTS" id="PR01736">
    <property type="entry name" value="PHPHTRNFRASE"/>
</dbReference>
<keyword evidence="6" id="KW-0460">Magnesium</keyword>
<keyword evidence="10" id="KW-1185">Reference proteome</keyword>
<comment type="similarity">
    <text evidence="2">Belongs to the PEP-utilizing enzyme family.</text>
</comment>
<dbReference type="InParanoid" id="E3NS54"/>
<dbReference type="EMBL" id="DS269878">
    <property type="protein sequence ID" value="EFO89364.1"/>
    <property type="molecule type" value="Genomic_DNA"/>
</dbReference>
<reference evidence="9" key="1">
    <citation type="submission" date="2007-07" db="EMBL/GenBank/DDBJ databases">
        <title>PCAP assembly of the Caenorhabditis remanei genome.</title>
        <authorList>
            <consortium name="The Caenorhabditis remanei Sequencing Consortium"/>
            <person name="Wilson R.K."/>
        </authorList>
    </citation>
    <scope>NUCLEOTIDE SEQUENCE [LARGE SCALE GENOMIC DNA]</scope>
    <source>
        <strain evidence="9">PB4641</strain>
    </source>
</reference>
<dbReference type="InterPro" id="IPR050499">
    <property type="entry name" value="PEP-utilizing_PTS_enzyme"/>
</dbReference>
<organism evidence="10">
    <name type="scientific">Caenorhabditis remanei</name>
    <name type="common">Caenorhabditis vulgaris</name>
    <dbReference type="NCBI Taxonomy" id="31234"/>
    <lineage>
        <taxon>Eukaryota</taxon>
        <taxon>Metazoa</taxon>
        <taxon>Ecdysozoa</taxon>
        <taxon>Nematoda</taxon>
        <taxon>Chromadorea</taxon>
        <taxon>Rhabditida</taxon>
        <taxon>Rhabditina</taxon>
        <taxon>Rhabditomorpha</taxon>
        <taxon>Rhabditoidea</taxon>
        <taxon>Rhabditidae</taxon>
        <taxon>Peloderinae</taxon>
        <taxon>Caenorhabditis</taxon>
    </lineage>
</organism>
<dbReference type="AlphaFoldDB" id="E3NS54"/>
<evidence type="ECO:0000256" key="1">
    <source>
        <dbReference type="ARBA" id="ARBA00001946"/>
    </source>
</evidence>
<dbReference type="GO" id="GO:0046872">
    <property type="term" value="F:metal ion binding"/>
    <property type="evidence" value="ECO:0007669"/>
    <property type="project" value="UniProtKB-KW"/>
</dbReference>
<dbReference type="HOGENOM" id="CLU_007308_7_0_1"/>
<dbReference type="SUPFAM" id="SSF51621">
    <property type="entry name" value="Phosphoenolpyruvate/pyruvate domain"/>
    <property type="match status" value="1"/>
</dbReference>
<dbReference type="Gene3D" id="3.50.30.10">
    <property type="entry name" value="Phosphohistidine domain"/>
    <property type="match status" value="1"/>
</dbReference>
<dbReference type="InterPro" id="IPR008279">
    <property type="entry name" value="PEP-util_enz_mobile_dom"/>
</dbReference>
<dbReference type="PANTHER" id="PTHR46244">
    <property type="entry name" value="PHOSPHOENOLPYRUVATE-PROTEIN PHOSPHOTRANSFERASE"/>
    <property type="match status" value="1"/>
</dbReference>
<dbReference type="InterPro" id="IPR015813">
    <property type="entry name" value="Pyrv/PenolPyrv_kinase-like_dom"/>
</dbReference>
<evidence type="ECO:0000259" key="7">
    <source>
        <dbReference type="Pfam" id="PF00391"/>
    </source>
</evidence>
<evidence type="ECO:0000313" key="9">
    <source>
        <dbReference type="EMBL" id="EFO89364.1"/>
    </source>
</evidence>
<dbReference type="SUPFAM" id="SSF52009">
    <property type="entry name" value="Phosphohistidine domain"/>
    <property type="match status" value="1"/>
</dbReference>
<dbReference type="Gene3D" id="3.20.20.60">
    <property type="entry name" value="Phosphoenolpyruvate-binding domains"/>
    <property type="match status" value="1"/>
</dbReference>
<dbReference type="InterPro" id="IPR040442">
    <property type="entry name" value="Pyrv_kinase-like_dom_sf"/>
</dbReference>
<dbReference type="InterPro" id="IPR036637">
    <property type="entry name" value="Phosphohistidine_dom_sf"/>
</dbReference>
<dbReference type="PROSITE" id="PS00742">
    <property type="entry name" value="PEP_ENZYMES_2"/>
    <property type="match status" value="1"/>
</dbReference>
<gene>
    <name evidence="9" type="ORF">CRE_23825</name>
</gene>
<dbReference type="InterPro" id="IPR000121">
    <property type="entry name" value="PEP_util_C"/>
</dbReference>
<evidence type="ECO:0000256" key="3">
    <source>
        <dbReference type="ARBA" id="ARBA00022679"/>
    </source>
</evidence>
<keyword evidence="4" id="KW-0479">Metal-binding</keyword>
<dbReference type="GO" id="GO:0016301">
    <property type="term" value="F:kinase activity"/>
    <property type="evidence" value="ECO:0007669"/>
    <property type="project" value="UniProtKB-KW"/>
</dbReference>
<dbReference type="OMA" id="QRICTAR"/>
<dbReference type="Proteomes" id="UP000008281">
    <property type="component" value="Unassembled WGS sequence"/>
</dbReference>